<dbReference type="EMBL" id="CP104213">
    <property type="protein sequence ID" value="UWX62786.1"/>
    <property type="molecule type" value="Genomic_DNA"/>
</dbReference>
<evidence type="ECO:0000313" key="2">
    <source>
        <dbReference type="Proteomes" id="UP001060261"/>
    </source>
</evidence>
<keyword evidence="2" id="KW-1185">Reference proteome</keyword>
<protein>
    <submittedName>
        <fullName evidence="1">Uncharacterized protein</fullName>
    </submittedName>
</protein>
<proteinExistence type="predicted"/>
<reference evidence="1" key="1">
    <citation type="submission" date="2022-09" db="EMBL/GenBank/DDBJ databases">
        <title>genome sequence of Deinococcus rubellus.</title>
        <authorList>
            <person name="Srinivasan S."/>
        </authorList>
    </citation>
    <scope>NUCLEOTIDE SEQUENCE</scope>
    <source>
        <strain evidence="1">Ant6</strain>
    </source>
</reference>
<dbReference type="RefSeq" id="WP_260559081.1">
    <property type="nucleotide sequence ID" value="NZ_BAABEC010000059.1"/>
</dbReference>
<gene>
    <name evidence="1" type="ORF">N0D28_08365</name>
</gene>
<evidence type="ECO:0000313" key="1">
    <source>
        <dbReference type="EMBL" id="UWX62786.1"/>
    </source>
</evidence>
<dbReference type="Proteomes" id="UP001060261">
    <property type="component" value="Chromosome"/>
</dbReference>
<name>A0ABY5YCY6_9DEIO</name>
<accession>A0ABY5YCY6</accession>
<sequence length="97" mass="11109">MFNKIWSINEATPQPCNRHDTRQEDGAGRQISWRLGQWAANMELNSNSRIELSAQIAAYKKIEALSGPVQWVKFGRLILQANAGFARRRRCLLQEVP</sequence>
<organism evidence="1 2">
    <name type="scientific">Deinococcus rubellus</name>
    <dbReference type="NCBI Taxonomy" id="1889240"/>
    <lineage>
        <taxon>Bacteria</taxon>
        <taxon>Thermotogati</taxon>
        <taxon>Deinococcota</taxon>
        <taxon>Deinococci</taxon>
        <taxon>Deinococcales</taxon>
        <taxon>Deinococcaceae</taxon>
        <taxon>Deinococcus</taxon>
    </lineage>
</organism>